<evidence type="ECO:0000256" key="2">
    <source>
        <dbReference type="ARBA" id="ARBA00022692"/>
    </source>
</evidence>
<dbReference type="RefSeq" id="WP_008895097.1">
    <property type="nucleotide sequence ID" value="NZ_AOIS01000046.1"/>
</dbReference>
<feature type="domain" description="Sodium/calcium exchanger membrane region" evidence="6">
    <location>
        <begin position="46"/>
        <end position="212"/>
    </location>
</feature>
<evidence type="ECO:0000256" key="3">
    <source>
        <dbReference type="ARBA" id="ARBA00022989"/>
    </source>
</evidence>
<keyword evidence="3 5" id="KW-1133">Transmembrane helix</keyword>
<dbReference type="OrthoDB" id="291322at2157"/>
<dbReference type="eggNOG" id="arCOG02881">
    <property type="taxonomic scope" value="Archaea"/>
</dbReference>
<evidence type="ECO:0000313" key="8">
    <source>
        <dbReference type="Proteomes" id="UP000011657"/>
    </source>
</evidence>
<evidence type="ECO:0000256" key="4">
    <source>
        <dbReference type="ARBA" id="ARBA00023136"/>
    </source>
</evidence>
<dbReference type="InterPro" id="IPR004837">
    <property type="entry name" value="NaCa_Exmemb"/>
</dbReference>
<evidence type="ECO:0000256" key="1">
    <source>
        <dbReference type="ARBA" id="ARBA00004141"/>
    </source>
</evidence>
<organism evidence="7 8">
    <name type="scientific">Haloterrigena salina JCM 13891</name>
    <dbReference type="NCBI Taxonomy" id="1227488"/>
    <lineage>
        <taxon>Archaea</taxon>
        <taxon>Methanobacteriati</taxon>
        <taxon>Methanobacteriota</taxon>
        <taxon>Stenosarchaea group</taxon>
        <taxon>Halobacteria</taxon>
        <taxon>Halobacteriales</taxon>
        <taxon>Natrialbaceae</taxon>
        <taxon>Haloterrigena</taxon>
    </lineage>
</organism>
<reference evidence="7 8" key="1">
    <citation type="journal article" date="2014" name="PLoS Genet.">
        <title>Phylogenetically driven sequencing of extremely halophilic archaea reveals strategies for static and dynamic osmo-response.</title>
        <authorList>
            <person name="Becker E.A."/>
            <person name="Seitzer P.M."/>
            <person name="Tritt A."/>
            <person name="Larsen D."/>
            <person name="Krusor M."/>
            <person name="Yao A.I."/>
            <person name="Wu D."/>
            <person name="Madern D."/>
            <person name="Eisen J.A."/>
            <person name="Darling A.E."/>
            <person name="Facciotti M.T."/>
        </authorList>
    </citation>
    <scope>NUCLEOTIDE SEQUENCE [LARGE SCALE GENOMIC DNA]</scope>
    <source>
        <strain evidence="7 8">JCM 13891</strain>
    </source>
</reference>
<dbReference type="PATRIC" id="fig|1227488.3.peg.2805"/>
<comment type="caution">
    <text evidence="7">The sequence shown here is derived from an EMBL/GenBank/DDBJ whole genome shotgun (WGS) entry which is preliminary data.</text>
</comment>
<feature type="transmembrane region" description="Helical" evidence="5">
    <location>
        <begin position="404"/>
        <end position="421"/>
    </location>
</feature>
<dbReference type="STRING" id="1227488.C477_14073"/>
<dbReference type="Pfam" id="PF01699">
    <property type="entry name" value="Na_Ca_ex"/>
    <property type="match status" value="2"/>
</dbReference>
<feature type="transmembrane region" description="Helical" evidence="5">
    <location>
        <begin position="318"/>
        <end position="337"/>
    </location>
</feature>
<feature type="domain" description="Sodium/calcium exchanger membrane region" evidence="6">
    <location>
        <begin position="242"/>
        <end position="386"/>
    </location>
</feature>
<keyword evidence="8" id="KW-1185">Reference proteome</keyword>
<dbReference type="Proteomes" id="UP000011657">
    <property type="component" value="Unassembled WGS sequence"/>
</dbReference>
<feature type="transmembrane region" description="Helical" evidence="5">
    <location>
        <begin position="123"/>
        <end position="142"/>
    </location>
</feature>
<keyword evidence="4 5" id="KW-0472">Membrane</keyword>
<proteinExistence type="predicted"/>
<comment type="subcellular location">
    <subcellularLocation>
        <location evidence="1">Membrane</location>
        <topology evidence="1">Multi-pass membrane protein</topology>
    </subcellularLocation>
</comment>
<dbReference type="Gene3D" id="1.20.1420.30">
    <property type="entry name" value="NCX, central ion-binding region"/>
    <property type="match status" value="2"/>
</dbReference>
<dbReference type="EMBL" id="AOIS01000046">
    <property type="protein sequence ID" value="ELZ17013.1"/>
    <property type="molecule type" value="Genomic_DNA"/>
</dbReference>
<feature type="transmembrane region" description="Helical" evidence="5">
    <location>
        <begin position="276"/>
        <end position="298"/>
    </location>
</feature>
<sequence>MKRRLLGTIAAAVGLTAPWVAVWVLTVGLPAVGYDPALFAHPPTLATVAVSGVSILGAAFLLAWAAETAEKDVPRAFAIAILAVLAVAPEYAVDALYAWNAGQFAGTERGVEAGNLAVANMTGANRILIGLGWSGIALFTVFRRKANVDPAVINRDGFLRDAVSIDPDISLEIVFLLLATLWAFLVPLNGGIDIFDMLVLVGIYVAYIAIVIRGDVEPEDVHTGVPAALQRLPRPARIASIVLLFAYSAFVIFVAVEPFAHGLEDLGTEAGIPPFFMIQWIAPLASESPELIVVAYLVNKARSTAGFNALISSKLNQWTLLIGTLVVVYSIALGQYGPLAFDSKQSAEIWLTAAQSFFALALLVDFEVTAWEALTLLVLFVSQVLLEFAVIRELVALPIPTEEMLLVYSAVYIVLGLVLFVRRRDEFRLLLERSIGTITSAFGGEERPQQADD</sequence>
<evidence type="ECO:0000256" key="5">
    <source>
        <dbReference type="SAM" id="Phobius"/>
    </source>
</evidence>
<feature type="transmembrane region" description="Helical" evidence="5">
    <location>
        <begin position="76"/>
        <end position="99"/>
    </location>
</feature>
<feature type="transmembrane region" description="Helical" evidence="5">
    <location>
        <begin position="373"/>
        <end position="392"/>
    </location>
</feature>
<dbReference type="GO" id="GO:0016020">
    <property type="term" value="C:membrane"/>
    <property type="evidence" value="ECO:0007669"/>
    <property type="project" value="UniProtKB-SubCell"/>
</dbReference>
<dbReference type="GO" id="GO:0055085">
    <property type="term" value="P:transmembrane transport"/>
    <property type="evidence" value="ECO:0007669"/>
    <property type="project" value="InterPro"/>
</dbReference>
<keyword evidence="2 5" id="KW-0812">Transmembrane</keyword>
<feature type="transmembrane region" description="Helical" evidence="5">
    <location>
        <begin position="194"/>
        <end position="212"/>
    </location>
</feature>
<evidence type="ECO:0000313" key="7">
    <source>
        <dbReference type="EMBL" id="ELZ17013.1"/>
    </source>
</evidence>
<accession>M0C2Z1</accession>
<gene>
    <name evidence="7" type="ORF">C477_14073</name>
</gene>
<feature type="transmembrane region" description="Helical" evidence="5">
    <location>
        <begin position="238"/>
        <end position="256"/>
    </location>
</feature>
<feature type="transmembrane region" description="Helical" evidence="5">
    <location>
        <begin position="44"/>
        <end position="64"/>
    </location>
</feature>
<feature type="transmembrane region" description="Helical" evidence="5">
    <location>
        <begin position="169"/>
        <end position="188"/>
    </location>
</feature>
<protein>
    <submittedName>
        <fullName evidence="7">Sodium/calcium exchanger membrane region</fullName>
    </submittedName>
</protein>
<dbReference type="AlphaFoldDB" id="M0C2Z1"/>
<evidence type="ECO:0000259" key="6">
    <source>
        <dbReference type="Pfam" id="PF01699"/>
    </source>
</evidence>
<dbReference type="InterPro" id="IPR044880">
    <property type="entry name" value="NCX_ion-bd_dom_sf"/>
</dbReference>
<name>M0C2Z1_9EURY</name>